<evidence type="ECO:0000256" key="1">
    <source>
        <dbReference type="SAM" id="MobiDB-lite"/>
    </source>
</evidence>
<protein>
    <submittedName>
        <fullName evidence="2">Uncharacterized protein</fullName>
    </submittedName>
</protein>
<evidence type="ECO:0000313" key="2">
    <source>
        <dbReference type="EMBL" id="RED60264.1"/>
    </source>
</evidence>
<dbReference type="RefSeq" id="WP_281273413.1">
    <property type="nucleotide sequence ID" value="NZ_QRDY01000006.1"/>
</dbReference>
<proteinExistence type="predicted"/>
<evidence type="ECO:0000313" key="3">
    <source>
        <dbReference type="Proteomes" id="UP000256869"/>
    </source>
</evidence>
<keyword evidence="3" id="KW-1185">Reference proteome</keyword>
<dbReference type="Proteomes" id="UP000256869">
    <property type="component" value="Unassembled WGS sequence"/>
</dbReference>
<accession>A0A3D9IEP8</accession>
<organism evidence="2 3">
    <name type="scientific">Cohnella lupini</name>
    <dbReference type="NCBI Taxonomy" id="1294267"/>
    <lineage>
        <taxon>Bacteria</taxon>
        <taxon>Bacillati</taxon>
        <taxon>Bacillota</taxon>
        <taxon>Bacilli</taxon>
        <taxon>Bacillales</taxon>
        <taxon>Paenibacillaceae</taxon>
        <taxon>Cohnella</taxon>
    </lineage>
</organism>
<feature type="region of interest" description="Disordered" evidence="1">
    <location>
        <begin position="1"/>
        <end position="43"/>
    </location>
</feature>
<dbReference type="AlphaFoldDB" id="A0A3D9IEP8"/>
<dbReference type="EMBL" id="QRDY01000006">
    <property type="protein sequence ID" value="RED60264.1"/>
    <property type="molecule type" value="Genomic_DNA"/>
</dbReference>
<gene>
    <name evidence="2" type="ORF">DFP95_10653</name>
</gene>
<reference evidence="2 3" key="1">
    <citation type="submission" date="2018-07" db="EMBL/GenBank/DDBJ databases">
        <title>Genomic Encyclopedia of Type Strains, Phase III (KMG-III): the genomes of soil and plant-associated and newly described type strains.</title>
        <authorList>
            <person name="Whitman W."/>
        </authorList>
    </citation>
    <scope>NUCLEOTIDE SEQUENCE [LARGE SCALE GENOMIC DNA]</scope>
    <source>
        <strain evidence="2 3">CECT 8236</strain>
    </source>
</reference>
<feature type="compositionally biased region" description="Polar residues" evidence="1">
    <location>
        <begin position="1"/>
        <end position="13"/>
    </location>
</feature>
<name>A0A3D9IEP8_9BACL</name>
<sequence>MTKGKSQIEQRNNMKAKDKEQDIQIQKMQRYPPSLNGINKNLP</sequence>
<comment type="caution">
    <text evidence="2">The sequence shown here is derived from an EMBL/GenBank/DDBJ whole genome shotgun (WGS) entry which is preliminary data.</text>
</comment>